<comment type="caution">
    <text evidence="1">The sequence shown here is derived from an EMBL/GenBank/DDBJ whole genome shotgun (WGS) entry which is preliminary data.</text>
</comment>
<gene>
    <name evidence="1" type="ORF">GTW20_14050</name>
</gene>
<evidence type="ECO:0000313" key="1">
    <source>
        <dbReference type="EMBL" id="MYR33356.1"/>
    </source>
</evidence>
<dbReference type="GO" id="GO:0003824">
    <property type="term" value="F:catalytic activity"/>
    <property type="evidence" value="ECO:0007669"/>
    <property type="project" value="InterPro"/>
</dbReference>
<dbReference type="InterPro" id="IPR036663">
    <property type="entry name" value="Fumarylacetoacetase_C_sf"/>
</dbReference>
<name>A0A7K2IU48_9ACTN</name>
<accession>A0A7K2IU48</accession>
<dbReference type="AlphaFoldDB" id="A0A7K2IU48"/>
<protein>
    <submittedName>
        <fullName evidence="1">FAH family protein</fullName>
    </submittedName>
</protein>
<dbReference type="SUPFAM" id="SSF56529">
    <property type="entry name" value="FAH"/>
    <property type="match status" value="1"/>
</dbReference>
<dbReference type="EMBL" id="WWHY01000001">
    <property type="protein sequence ID" value="MYR33356.1"/>
    <property type="molecule type" value="Genomic_DNA"/>
</dbReference>
<sequence>MPTLYECVHRGERHFGLDSPGSTTLHLYPLGDLDLQATLLAADGDVPALTEALTRGREATPVPASDIRLRPPLLPDSVGDALVGGFMATHHAKVDAAENTMPNWFFKGLGDVLKVPGETLRVPSGAVALTEEAEVVLVYLTDPSGTPRYVGHTFGNDLTDIGRFKRNNGHLSYAKLCDAGISPWLFLDAPPRHVTGHVTIERDGGPVWQGAFTTGTKAILYDVPEMISGLFAYEALLAPGRVHYVYLGADRSSFHSGFSMEGDDRIEMRFGTHDVLLTNTVAAH</sequence>
<reference evidence="1 2" key="1">
    <citation type="journal article" date="2019" name="Nat. Commun.">
        <title>The antimicrobial potential of Streptomyces from insect microbiomes.</title>
        <authorList>
            <person name="Chevrette M.G."/>
            <person name="Carlson C.M."/>
            <person name="Ortega H.E."/>
            <person name="Thomas C."/>
            <person name="Ananiev G.E."/>
            <person name="Barns K.J."/>
            <person name="Book A.J."/>
            <person name="Cagnazzo J."/>
            <person name="Carlos C."/>
            <person name="Flanigan W."/>
            <person name="Grubbs K.J."/>
            <person name="Horn H.A."/>
            <person name="Hoffmann F.M."/>
            <person name="Klassen J.L."/>
            <person name="Knack J.J."/>
            <person name="Lewin G.R."/>
            <person name="McDonald B.R."/>
            <person name="Muller L."/>
            <person name="Melo W.G.P."/>
            <person name="Pinto-Tomas A.A."/>
            <person name="Schmitz A."/>
            <person name="Wendt-Pienkowski E."/>
            <person name="Wildman S."/>
            <person name="Zhao M."/>
            <person name="Zhang F."/>
            <person name="Bugni T.S."/>
            <person name="Andes D.R."/>
            <person name="Pupo M.T."/>
            <person name="Currie C.R."/>
        </authorList>
    </citation>
    <scope>NUCLEOTIDE SEQUENCE [LARGE SCALE GENOMIC DNA]</scope>
    <source>
        <strain evidence="1 2">SID5840</strain>
    </source>
</reference>
<dbReference type="Proteomes" id="UP000467124">
    <property type="component" value="Unassembled WGS sequence"/>
</dbReference>
<organism evidence="1 2">
    <name type="scientific">Nocardiopsis alba</name>
    <dbReference type="NCBI Taxonomy" id="53437"/>
    <lineage>
        <taxon>Bacteria</taxon>
        <taxon>Bacillati</taxon>
        <taxon>Actinomycetota</taxon>
        <taxon>Actinomycetes</taxon>
        <taxon>Streptosporangiales</taxon>
        <taxon>Nocardiopsidaceae</taxon>
        <taxon>Nocardiopsis</taxon>
    </lineage>
</organism>
<evidence type="ECO:0000313" key="2">
    <source>
        <dbReference type="Proteomes" id="UP000467124"/>
    </source>
</evidence>
<proteinExistence type="predicted"/>
<dbReference type="Gene3D" id="3.90.850.10">
    <property type="entry name" value="Fumarylacetoacetase-like, C-terminal domain"/>
    <property type="match status" value="1"/>
</dbReference>
<dbReference type="RefSeq" id="WP_161111155.1">
    <property type="nucleotide sequence ID" value="NZ_WWHY01000001.1"/>
</dbReference>